<dbReference type="PROSITE" id="PS51032">
    <property type="entry name" value="AP2_ERF"/>
    <property type="match status" value="1"/>
</dbReference>
<comment type="subcellular location">
    <subcellularLocation>
        <location evidence="1">Nucleus</location>
    </subcellularLocation>
</comment>
<dbReference type="AlphaFoldDB" id="A0ABD1RMH0"/>
<evidence type="ECO:0000256" key="3">
    <source>
        <dbReference type="ARBA" id="ARBA00023125"/>
    </source>
</evidence>
<dbReference type="Gene3D" id="3.30.730.10">
    <property type="entry name" value="AP2/ERF domain"/>
    <property type="match status" value="1"/>
</dbReference>
<evidence type="ECO:0000313" key="9">
    <source>
        <dbReference type="Proteomes" id="UP001604277"/>
    </source>
</evidence>
<organism evidence="8 9">
    <name type="scientific">Forsythia ovata</name>
    <dbReference type="NCBI Taxonomy" id="205694"/>
    <lineage>
        <taxon>Eukaryota</taxon>
        <taxon>Viridiplantae</taxon>
        <taxon>Streptophyta</taxon>
        <taxon>Embryophyta</taxon>
        <taxon>Tracheophyta</taxon>
        <taxon>Spermatophyta</taxon>
        <taxon>Magnoliopsida</taxon>
        <taxon>eudicotyledons</taxon>
        <taxon>Gunneridae</taxon>
        <taxon>Pentapetalae</taxon>
        <taxon>asterids</taxon>
        <taxon>lamiids</taxon>
        <taxon>Lamiales</taxon>
        <taxon>Oleaceae</taxon>
        <taxon>Forsythieae</taxon>
        <taxon>Forsythia</taxon>
    </lineage>
</organism>
<dbReference type="EMBL" id="JBFOLJ010000012">
    <property type="protein sequence ID" value="KAL2489604.1"/>
    <property type="molecule type" value="Genomic_DNA"/>
</dbReference>
<evidence type="ECO:0000256" key="4">
    <source>
        <dbReference type="ARBA" id="ARBA00023163"/>
    </source>
</evidence>
<comment type="caution">
    <text evidence="8">The sequence shown here is derived from an EMBL/GenBank/DDBJ whole genome shotgun (WGS) entry which is preliminary data.</text>
</comment>
<evidence type="ECO:0000256" key="5">
    <source>
        <dbReference type="ARBA" id="ARBA00023242"/>
    </source>
</evidence>
<dbReference type="PANTHER" id="PTHR31190">
    <property type="entry name" value="DNA-BINDING DOMAIN"/>
    <property type="match status" value="1"/>
</dbReference>
<evidence type="ECO:0000256" key="6">
    <source>
        <dbReference type="SAM" id="MobiDB-lite"/>
    </source>
</evidence>
<feature type="domain" description="AP2/ERF" evidence="7">
    <location>
        <begin position="120"/>
        <end position="158"/>
    </location>
</feature>
<keyword evidence="2" id="KW-0805">Transcription regulation</keyword>
<dbReference type="CDD" id="cd00018">
    <property type="entry name" value="AP2"/>
    <property type="match status" value="1"/>
</dbReference>
<evidence type="ECO:0000313" key="8">
    <source>
        <dbReference type="EMBL" id="KAL2489604.1"/>
    </source>
</evidence>
<keyword evidence="4" id="KW-0804">Transcription</keyword>
<dbReference type="InterPro" id="IPR016177">
    <property type="entry name" value="DNA-bd_dom_sf"/>
</dbReference>
<keyword evidence="5" id="KW-0539">Nucleus</keyword>
<proteinExistence type="predicted"/>
<keyword evidence="3" id="KW-0238">DNA-binding</keyword>
<dbReference type="PANTHER" id="PTHR31190:SF480">
    <property type="entry name" value="ETHYLENE-RESPONSIVE TRANSCRIPTION FACTOR RAP2-12"/>
    <property type="match status" value="1"/>
</dbReference>
<sequence>MCGGAIISDLLAPNRSSRRLPVDLLWESGSSADLINDKNKVPGNCHSKPLRFKPVVDIDDDFKTNFQEFKDYSDDEVEINVKPFAFSASKNSSLRGSKSVKSAEFDEDAEKSSKRKRKNQYRWIQQRPWGKWAVKIRDLRKGVRVWLGTFNTAEEAARVMILRLGGSGTKRLR</sequence>
<keyword evidence="9" id="KW-1185">Reference proteome</keyword>
<dbReference type="InterPro" id="IPR044808">
    <property type="entry name" value="ERF_plant"/>
</dbReference>
<dbReference type="PRINTS" id="PR00367">
    <property type="entry name" value="ETHRSPELEMNT"/>
</dbReference>
<dbReference type="SUPFAM" id="SSF54171">
    <property type="entry name" value="DNA-binding domain"/>
    <property type="match status" value="1"/>
</dbReference>
<protein>
    <submittedName>
        <fullName evidence="8">Ethylene-responsive transcription factor Related to AP22-12</fullName>
    </submittedName>
</protein>
<gene>
    <name evidence="8" type="ORF">Fot_42896</name>
</gene>
<feature type="compositionally biased region" description="Polar residues" evidence="6">
    <location>
        <begin position="90"/>
        <end position="100"/>
    </location>
</feature>
<dbReference type="InterPro" id="IPR001471">
    <property type="entry name" value="AP2/ERF_dom"/>
</dbReference>
<reference evidence="9" key="1">
    <citation type="submission" date="2024-07" db="EMBL/GenBank/DDBJ databases">
        <title>Two chromosome-level genome assemblies of Korean endemic species Abeliophyllum distichum and Forsythia ovata (Oleaceae).</title>
        <authorList>
            <person name="Jang H."/>
        </authorList>
    </citation>
    <scope>NUCLEOTIDE SEQUENCE [LARGE SCALE GENOMIC DNA]</scope>
</reference>
<evidence type="ECO:0000256" key="1">
    <source>
        <dbReference type="ARBA" id="ARBA00004123"/>
    </source>
</evidence>
<dbReference type="Proteomes" id="UP001604277">
    <property type="component" value="Unassembled WGS sequence"/>
</dbReference>
<name>A0ABD1RMH0_9LAMI</name>
<dbReference type="SMART" id="SM00380">
    <property type="entry name" value="AP2"/>
    <property type="match status" value="1"/>
</dbReference>
<dbReference type="GO" id="GO:0003677">
    <property type="term" value="F:DNA binding"/>
    <property type="evidence" value="ECO:0007669"/>
    <property type="project" value="UniProtKB-KW"/>
</dbReference>
<feature type="region of interest" description="Disordered" evidence="6">
    <location>
        <begin position="90"/>
        <end position="111"/>
    </location>
</feature>
<evidence type="ECO:0000259" key="7">
    <source>
        <dbReference type="PROSITE" id="PS51032"/>
    </source>
</evidence>
<evidence type="ECO:0000256" key="2">
    <source>
        <dbReference type="ARBA" id="ARBA00023015"/>
    </source>
</evidence>
<dbReference type="GO" id="GO:0005634">
    <property type="term" value="C:nucleus"/>
    <property type="evidence" value="ECO:0007669"/>
    <property type="project" value="UniProtKB-SubCell"/>
</dbReference>
<dbReference type="InterPro" id="IPR036955">
    <property type="entry name" value="AP2/ERF_dom_sf"/>
</dbReference>
<accession>A0ABD1RMH0</accession>